<dbReference type="EMBL" id="LT859958">
    <property type="protein sequence ID" value="SMX53826.1"/>
    <property type="molecule type" value="Genomic_DNA"/>
</dbReference>
<evidence type="ECO:0000256" key="8">
    <source>
        <dbReference type="RuleBase" id="RU363032"/>
    </source>
</evidence>
<dbReference type="InterPro" id="IPR010065">
    <property type="entry name" value="AA_ABC_transptr_permease_3TM"/>
</dbReference>
<dbReference type="GO" id="GO:0006865">
    <property type="term" value="P:amino acid transport"/>
    <property type="evidence" value="ECO:0007669"/>
    <property type="project" value="UniProtKB-KW"/>
</dbReference>
<evidence type="ECO:0000256" key="6">
    <source>
        <dbReference type="ARBA" id="ARBA00022989"/>
    </source>
</evidence>
<evidence type="ECO:0000256" key="2">
    <source>
        <dbReference type="ARBA" id="ARBA00022448"/>
    </source>
</evidence>
<dbReference type="KEGG" id="abat:CFX1CAM_0761"/>
<dbReference type="SUPFAM" id="SSF161098">
    <property type="entry name" value="MetI-like"/>
    <property type="match status" value="1"/>
</dbReference>
<keyword evidence="5" id="KW-0029">Amino-acid transport</keyword>
<dbReference type="Pfam" id="PF00528">
    <property type="entry name" value="BPD_transp_1"/>
    <property type="match status" value="1"/>
</dbReference>
<dbReference type="PROSITE" id="PS50928">
    <property type="entry name" value="ABC_TM1"/>
    <property type="match status" value="1"/>
</dbReference>
<proteinExistence type="inferred from homology"/>
<comment type="subcellular location">
    <subcellularLocation>
        <location evidence="1 8">Cell membrane</location>
        <topology evidence="1 8">Multi-pass membrane protein</topology>
    </subcellularLocation>
</comment>
<evidence type="ECO:0000256" key="7">
    <source>
        <dbReference type="ARBA" id="ARBA00023136"/>
    </source>
</evidence>
<dbReference type="InterPro" id="IPR000515">
    <property type="entry name" value="MetI-like"/>
</dbReference>
<organism evidence="10 11">
    <name type="scientific">Candidatus Brevifilum fermentans</name>
    <dbReference type="NCBI Taxonomy" id="1986204"/>
    <lineage>
        <taxon>Bacteria</taxon>
        <taxon>Bacillati</taxon>
        <taxon>Chloroflexota</taxon>
        <taxon>Anaerolineae</taxon>
        <taxon>Anaerolineales</taxon>
        <taxon>Anaerolineaceae</taxon>
        <taxon>Candidatus Brevifilum</taxon>
    </lineage>
</organism>
<name>A0A1Y6K2N1_9CHLR</name>
<reference evidence="11" key="1">
    <citation type="submission" date="2017-05" db="EMBL/GenBank/DDBJ databases">
        <authorList>
            <person name="Kirkegaard R."/>
            <person name="Mcilroy J S."/>
        </authorList>
    </citation>
    <scope>NUCLEOTIDE SEQUENCE [LARGE SCALE GENOMIC DNA]</scope>
</reference>
<feature type="transmembrane region" description="Helical" evidence="8">
    <location>
        <begin position="180"/>
        <end position="201"/>
    </location>
</feature>
<keyword evidence="6 8" id="KW-1133">Transmembrane helix</keyword>
<sequence length="214" mass="23369">MDFAKFFQYIASGTAYTVGVTLIALPFGLVLGLILSLLHVYGGKLFSRIMAVYSTIMRGIPPIVLLFILYFMVSGNINLSPFWAGSVSLGIVSSAYQMEIIRGALLSVSGSQMMAARSIGMSRMQAIQHIIIPQALRLAIPPWSNEAAIVIKDSSLVYALGVPEILRRAQLISASTQEPFLAYITAGLIYFALVFITNRLLNRLEKRLAIPANP</sequence>
<dbReference type="GO" id="GO:0022857">
    <property type="term" value="F:transmembrane transporter activity"/>
    <property type="evidence" value="ECO:0007669"/>
    <property type="project" value="InterPro"/>
</dbReference>
<dbReference type="NCBIfam" id="TIGR01726">
    <property type="entry name" value="HEQRo_perm_3TM"/>
    <property type="match status" value="1"/>
</dbReference>
<comment type="similarity">
    <text evidence="8">Belongs to the binding-protein-dependent transport system permease family.</text>
</comment>
<evidence type="ECO:0000256" key="5">
    <source>
        <dbReference type="ARBA" id="ARBA00022970"/>
    </source>
</evidence>
<dbReference type="PANTHER" id="PTHR30614">
    <property type="entry name" value="MEMBRANE COMPONENT OF AMINO ACID ABC TRANSPORTER"/>
    <property type="match status" value="1"/>
</dbReference>
<keyword evidence="4 8" id="KW-0812">Transmembrane</keyword>
<dbReference type="Gene3D" id="1.10.3720.10">
    <property type="entry name" value="MetI-like"/>
    <property type="match status" value="1"/>
</dbReference>
<dbReference type="InterPro" id="IPR043429">
    <property type="entry name" value="ArtM/GltK/GlnP/TcyL/YhdX-like"/>
</dbReference>
<evidence type="ECO:0000259" key="9">
    <source>
        <dbReference type="PROSITE" id="PS50928"/>
    </source>
</evidence>
<protein>
    <submittedName>
        <fullName evidence="10">Putative amino acid ABC transporter permease protein</fullName>
    </submittedName>
</protein>
<dbReference type="OrthoDB" id="5365894at2"/>
<evidence type="ECO:0000313" key="11">
    <source>
        <dbReference type="Proteomes" id="UP000195514"/>
    </source>
</evidence>
<keyword evidence="11" id="KW-1185">Reference proteome</keyword>
<accession>A0A1Y6K2N1</accession>
<evidence type="ECO:0000256" key="1">
    <source>
        <dbReference type="ARBA" id="ARBA00004651"/>
    </source>
</evidence>
<dbReference type="InterPro" id="IPR035906">
    <property type="entry name" value="MetI-like_sf"/>
</dbReference>
<evidence type="ECO:0000256" key="4">
    <source>
        <dbReference type="ARBA" id="ARBA00022692"/>
    </source>
</evidence>
<gene>
    <name evidence="10" type="ORF">CFX1CAM_0761</name>
</gene>
<dbReference type="PANTHER" id="PTHR30614:SF0">
    <property type="entry name" value="L-CYSTINE TRANSPORT SYSTEM PERMEASE PROTEIN TCYL"/>
    <property type="match status" value="1"/>
</dbReference>
<evidence type="ECO:0000313" key="10">
    <source>
        <dbReference type="EMBL" id="SMX53826.1"/>
    </source>
</evidence>
<dbReference type="GO" id="GO:0043190">
    <property type="term" value="C:ATP-binding cassette (ABC) transporter complex"/>
    <property type="evidence" value="ECO:0007669"/>
    <property type="project" value="InterPro"/>
</dbReference>
<evidence type="ECO:0000256" key="3">
    <source>
        <dbReference type="ARBA" id="ARBA00022475"/>
    </source>
</evidence>
<dbReference type="Proteomes" id="UP000195514">
    <property type="component" value="Chromosome I"/>
</dbReference>
<dbReference type="AlphaFoldDB" id="A0A1Y6K2N1"/>
<feature type="transmembrane region" description="Helical" evidence="8">
    <location>
        <begin position="15"/>
        <end position="38"/>
    </location>
</feature>
<keyword evidence="2 8" id="KW-0813">Transport</keyword>
<feature type="domain" description="ABC transmembrane type-1" evidence="9">
    <location>
        <begin position="14"/>
        <end position="201"/>
    </location>
</feature>
<dbReference type="RefSeq" id="WP_087861741.1">
    <property type="nucleotide sequence ID" value="NZ_LT859958.1"/>
</dbReference>
<dbReference type="CDD" id="cd06261">
    <property type="entry name" value="TM_PBP2"/>
    <property type="match status" value="1"/>
</dbReference>
<keyword evidence="7 8" id="KW-0472">Membrane</keyword>
<keyword evidence="3" id="KW-1003">Cell membrane</keyword>